<keyword evidence="3" id="KW-1185">Reference proteome</keyword>
<dbReference type="Gene3D" id="1.10.1220.10">
    <property type="entry name" value="Met repressor-like"/>
    <property type="match status" value="1"/>
</dbReference>
<proteinExistence type="predicted"/>
<evidence type="ECO:0000313" key="3">
    <source>
        <dbReference type="Proteomes" id="UP000617531"/>
    </source>
</evidence>
<dbReference type="Proteomes" id="UP000617531">
    <property type="component" value="Unassembled WGS sequence"/>
</dbReference>
<comment type="caution">
    <text evidence="2">The sequence shown here is derived from an EMBL/GenBank/DDBJ whole genome shotgun (WGS) entry which is preliminary data.</text>
</comment>
<gene>
    <name evidence="2" type="ORF">GCM10011600_27950</name>
</gene>
<dbReference type="SUPFAM" id="SSF47598">
    <property type="entry name" value="Ribbon-helix-helix"/>
    <property type="match status" value="1"/>
</dbReference>
<dbReference type="AlphaFoldDB" id="A0A8J3GST9"/>
<reference evidence="2" key="2">
    <citation type="submission" date="2020-09" db="EMBL/GenBank/DDBJ databases">
        <authorList>
            <person name="Sun Q."/>
            <person name="Zhou Y."/>
        </authorList>
    </citation>
    <scope>NUCLEOTIDE SEQUENCE</scope>
    <source>
        <strain evidence="2">CGMCC 1.16548</strain>
    </source>
</reference>
<dbReference type="Pfam" id="PF22513">
    <property type="entry name" value="FitA-like_RHH"/>
    <property type="match status" value="1"/>
</dbReference>
<organism evidence="2 3">
    <name type="scientific">Pseudolysinimonas yzui</name>
    <dbReference type="NCBI Taxonomy" id="2708254"/>
    <lineage>
        <taxon>Bacteria</taxon>
        <taxon>Bacillati</taxon>
        <taxon>Actinomycetota</taxon>
        <taxon>Actinomycetes</taxon>
        <taxon>Micrococcales</taxon>
        <taxon>Microbacteriaceae</taxon>
        <taxon>Pseudolysinimonas</taxon>
    </lineage>
</organism>
<sequence>MQTSQSRMHSEYPEGMGTTVQIRNLSDDVAQKLKAKAATAGLSLSEYLRRELTELADQIALDERWEAFVGNGIQMTRDEIVDAIHADRKWE</sequence>
<protein>
    <recommendedName>
        <fullName evidence="1">Antitoxin FitA-like ribbon-helix-helix domain-containing protein</fullName>
    </recommendedName>
</protein>
<dbReference type="InterPro" id="IPR053853">
    <property type="entry name" value="FitA-like_RHH"/>
</dbReference>
<dbReference type="InterPro" id="IPR013321">
    <property type="entry name" value="Arc_rbn_hlx_hlx"/>
</dbReference>
<accession>A0A8J3GST9</accession>
<dbReference type="InterPro" id="IPR010985">
    <property type="entry name" value="Ribbon_hlx_hlx"/>
</dbReference>
<feature type="domain" description="Antitoxin FitA-like ribbon-helix-helix" evidence="1">
    <location>
        <begin position="19"/>
        <end position="55"/>
    </location>
</feature>
<reference evidence="2" key="1">
    <citation type="journal article" date="2014" name="Int. J. Syst. Evol. Microbiol.">
        <title>Complete genome sequence of Corynebacterium casei LMG S-19264T (=DSM 44701T), isolated from a smear-ripened cheese.</title>
        <authorList>
            <consortium name="US DOE Joint Genome Institute (JGI-PGF)"/>
            <person name="Walter F."/>
            <person name="Albersmeier A."/>
            <person name="Kalinowski J."/>
            <person name="Ruckert C."/>
        </authorList>
    </citation>
    <scope>NUCLEOTIDE SEQUENCE</scope>
    <source>
        <strain evidence="2">CGMCC 1.16548</strain>
    </source>
</reference>
<name>A0A8J3GST9_9MICO</name>
<evidence type="ECO:0000259" key="1">
    <source>
        <dbReference type="Pfam" id="PF22513"/>
    </source>
</evidence>
<dbReference type="EMBL" id="BNAI01000009">
    <property type="protein sequence ID" value="GHF25270.1"/>
    <property type="molecule type" value="Genomic_DNA"/>
</dbReference>
<evidence type="ECO:0000313" key="2">
    <source>
        <dbReference type="EMBL" id="GHF25270.1"/>
    </source>
</evidence>
<dbReference type="GO" id="GO:0006355">
    <property type="term" value="P:regulation of DNA-templated transcription"/>
    <property type="evidence" value="ECO:0007669"/>
    <property type="project" value="InterPro"/>
</dbReference>